<proteinExistence type="predicted"/>
<organism evidence="1 2">
    <name type="scientific">Solanum commersonii</name>
    <name type="common">Commerson's wild potato</name>
    <name type="synonym">Commerson's nightshade</name>
    <dbReference type="NCBI Taxonomy" id="4109"/>
    <lineage>
        <taxon>Eukaryota</taxon>
        <taxon>Viridiplantae</taxon>
        <taxon>Streptophyta</taxon>
        <taxon>Embryophyta</taxon>
        <taxon>Tracheophyta</taxon>
        <taxon>Spermatophyta</taxon>
        <taxon>Magnoliopsida</taxon>
        <taxon>eudicotyledons</taxon>
        <taxon>Gunneridae</taxon>
        <taxon>Pentapetalae</taxon>
        <taxon>asterids</taxon>
        <taxon>lamiids</taxon>
        <taxon>Solanales</taxon>
        <taxon>Solanaceae</taxon>
        <taxon>Solanoideae</taxon>
        <taxon>Solaneae</taxon>
        <taxon>Solanum</taxon>
    </lineage>
</organism>
<dbReference type="AlphaFoldDB" id="A0A9J6AJQ8"/>
<keyword evidence="2" id="KW-1185">Reference proteome</keyword>
<accession>A0A9J6AJQ8</accession>
<evidence type="ECO:0000313" key="2">
    <source>
        <dbReference type="Proteomes" id="UP000824120"/>
    </source>
</evidence>
<name>A0A9J6AJQ8_SOLCO</name>
<protein>
    <submittedName>
        <fullName evidence="1">Uncharacterized protein</fullName>
    </submittedName>
</protein>
<gene>
    <name evidence="1" type="ORF">H5410_010090</name>
</gene>
<sequence>MAIRVPRIIKKGRKRFVILESAFISRVAKSSRGRIWVRSSNPMGGVTIPCSEDMHLHSHHFSL</sequence>
<evidence type="ECO:0000313" key="1">
    <source>
        <dbReference type="EMBL" id="KAG5624872.1"/>
    </source>
</evidence>
<dbReference type="EMBL" id="JACXVP010000002">
    <property type="protein sequence ID" value="KAG5624872.1"/>
    <property type="molecule type" value="Genomic_DNA"/>
</dbReference>
<reference evidence="1 2" key="1">
    <citation type="submission" date="2020-09" db="EMBL/GenBank/DDBJ databases">
        <title>De no assembly of potato wild relative species, Solanum commersonii.</title>
        <authorList>
            <person name="Cho K."/>
        </authorList>
    </citation>
    <scope>NUCLEOTIDE SEQUENCE [LARGE SCALE GENOMIC DNA]</scope>
    <source>
        <strain evidence="1">LZ3.2</strain>
        <tissue evidence="1">Leaf</tissue>
    </source>
</reference>
<dbReference type="Proteomes" id="UP000824120">
    <property type="component" value="Chromosome 2"/>
</dbReference>
<comment type="caution">
    <text evidence="1">The sequence shown here is derived from an EMBL/GenBank/DDBJ whole genome shotgun (WGS) entry which is preliminary data.</text>
</comment>